<feature type="transmembrane region" description="Helical" evidence="4">
    <location>
        <begin position="335"/>
        <end position="354"/>
    </location>
</feature>
<dbReference type="OMA" id="TYGNEEA"/>
<keyword evidence="4" id="KW-0812">Transmembrane</keyword>
<comment type="similarity">
    <text evidence="1">Belongs to the aldo/keto reductase family.</text>
</comment>
<dbReference type="PANTHER" id="PTHR43827:SF3">
    <property type="entry name" value="NADP-DEPENDENT OXIDOREDUCTASE DOMAIN-CONTAINING PROTEIN"/>
    <property type="match status" value="1"/>
</dbReference>
<dbReference type="PROSITE" id="PS00798">
    <property type="entry name" value="ALDOKETO_REDUCTASE_1"/>
    <property type="match status" value="1"/>
</dbReference>
<reference evidence="6 7" key="1">
    <citation type="journal article" date="2011" name="PLoS Pathog.">
        <title>Endophytic Life Strategies Decoded by Genome and Transcriptome Analyses of the Mutualistic Root Symbiont Piriformospora indica.</title>
        <authorList>
            <person name="Zuccaro A."/>
            <person name="Lahrmann U."/>
            <person name="Guldener U."/>
            <person name="Langen G."/>
            <person name="Pfiffi S."/>
            <person name="Biedenkopf D."/>
            <person name="Wong P."/>
            <person name="Samans B."/>
            <person name="Grimm C."/>
            <person name="Basiewicz M."/>
            <person name="Murat C."/>
            <person name="Martin F."/>
            <person name="Kogel K.H."/>
        </authorList>
    </citation>
    <scope>NUCLEOTIDE SEQUENCE [LARGE SCALE GENOMIC DNA]</scope>
    <source>
        <strain evidence="6 7">DSM 11827</strain>
    </source>
</reference>
<evidence type="ECO:0000256" key="1">
    <source>
        <dbReference type="ARBA" id="ARBA00007905"/>
    </source>
</evidence>
<gene>
    <name evidence="6" type="ORF">PIIN_07073</name>
</gene>
<dbReference type="PANTHER" id="PTHR43827">
    <property type="entry name" value="2,5-DIKETO-D-GLUCONIC ACID REDUCTASE"/>
    <property type="match status" value="1"/>
</dbReference>
<accession>G4TP79</accession>
<keyword evidence="4" id="KW-0472">Membrane</keyword>
<evidence type="ECO:0000313" key="6">
    <source>
        <dbReference type="EMBL" id="CCA73119.1"/>
    </source>
</evidence>
<evidence type="ECO:0000256" key="4">
    <source>
        <dbReference type="SAM" id="Phobius"/>
    </source>
</evidence>
<dbReference type="InParanoid" id="G4TP79"/>
<evidence type="ECO:0000256" key="2">
    <source>
        <dbReference type="ARBA" id="ARBA00022857"/>
    </source>
</evidence>
<dbReference type="Pfam" id="PF00248">
    <property type="entry name" value="Aldo_ket_red"/>
    <property type="match status" value="1"/>
</dbReference>
<dbReference type="STRING" id="1109443.G4TP79"/>
<dbReference type="InterPro" id="IPR018170">
    <property type="entry name" value="Aldo/ket_reductase_CS"/>
</dbReference>
<dbReference type="PROSITE" id="PS00062">
    <property type="entry name" value="ALDOKETO_REDUCTASE_2"/>
    <property type="match status" value="1"/>
</dbReference>
<proteinExistence type="inferred from homology"/>
<feature type="domain" description="NADP-dependent oxidoreductase" evidence="5">
    <location>
        <begin position="23"/>
        <end position="202"/>
    </location>
</feature>
<dbReference type="OrthoDB" id="416253at2759"/>
<dbReference type="SUPFAM" id="SSF51430">
    <property type="entry name" value="NAD(P)-linked oxidoreductase"/>
    <property type="match status" value="1"/>
</dbReference>
<dbReference type="Gene3D" id="3.20.20.100">
    <property type="entry name" value="NADP-dependent oxidoreductase domain"/>
    <property type="match status" value="1"/>
</dbReference>
<evidence type="ECO:0000313" key="7">
    <source>
        <dbReference type="Proteomes" id="UP000007148"/>
    </source>
</evidence>
<dbReference type="CDD" id="cd19120">
    <property type="entry name" value="AKR_AKR3C2-3"/>
    <property type="match status" value="1"/>
</dbReference>
<dbReference type="InterPro" id="IPR023210">
    <property type="entry name" value="NADP_OxRdtase_dom"/>
</dbReference>
<dbReference type="PRINTS" id="PR00069">
    <property type="entry name" value="ALDKETRDTASE"/>
</dbReference>
<feature type="transmembrane region" description="Helical" evidence="4">
    <location>
        <begin position="308"/>
        <end position="329"/>
    </location>
</feature>
<dbReference type="InterPro" id="IPR036812">
    <property type="entry name" value="NAD(P)_OxRdtase_dom_sf"/>
</dbReference>
<dbReference type="AlphaFoldDB" id="G4TP79"/>
<dbReference type="InterPro" id="IPR044494">
    <property type="entry name" value="AKR3C2/3"/>
</dbReference>
<dbReference type="GO" id="GO:0016616">
    <property type="term" value="F:oxidoreductase activity, acting on the CH-OH group of donors, NAD or NADP as acceptor"/>
    <property type="evidence" value="ECO:0007669"/>
    <property type="project" value="UniProtKB-ARBA"/>
</dbReference>
<keyword evidence="3" id="KW-0560">Oxidoreductase</keyword>
<dbReference type="GO" id="GO:0016652">
    <property type="term" value="F:oxidoreductase activity, acting on NAD(P)H as acceptor"/>
    <property type="evidence" value="ECO:0007669"/>
    <property type="project" value="InterPro"/>
</dbReference>
<evidence type="ECO:0000256" key="3">
    <source>
        <dbReference type="ARBA" id="ARBA00023002"/>
    </source>
</evidence>
<name>G4TP79_SERID</name>
<dbReference type="eggNOG" id="KOG1577">
    <property type="taxonomic scope" value="Eukaryota"/>
</dbReference>
<keyword evidence="2" id="KW-0521">NADP</keyword>
<evidence type="ECO:0000259" key="5">
    <source>
        <dbReference type="Pfam" id="PF00248"/>
    </source>
</evidence>
<dbReference type="InterPro" id="IPR020471">
    <property type="entry name" value="AKR"/>
</dbReference>
<dbReference type="HOGENOM" id="CLU_023205_0_3_1"/>
<organism evidence="6 7">
    <name type="scientific">Serendipita indica (strain DSM 11827)</name>
    <name type="common">Root endophyte fungus</name>
    <name type="synonym">Piriformospora indica</name>
    <dbReference type="NCBI Taxonomy" id="1109443"/>
    <lineage>
        <taxon>Eukaryota</taxon>
        <taxon>Fungi</taxon>
        <taxon>Dikarya</taxon>
        <taxon>Basidiomycota</taxon>
        <taxon>Agaricomycotina</taxon>
        <taxon>Agaricomycetes</taxon>
        <taxon>Sebacinales</taxon>
        <taxon>Serendipitaceae</taxon>
        <taxon>Serendipita</taxon>
    </lineage>
</organism>
<dbReference type="FunCoup" id="G4TP79">
    <property type="interactions" value="179"/>
</dbReference>
<keyword evidence="7" id="KW-1185">Reference proteome</keyword>
<dbReference type="EMBL" id="CAFZ01000203">
    <property type="protein sequence ID" value="CCA73119.1"/>
    <property type="molecule type" value="Genomic_DNA"/>
</dbReference>
<comment type="caution">
    <text evidence="6">The sequence shown here is derived from an EMBL/GenBank/DDBJ whole genome shotgun (WGS) entry which is preliminary data.</text>
</comment>
<sequence>MPIGHTKLNDGRAIPNLAFGSGSVFRDKDVYNTVTAALDAGFRHVDTAQAYHNEDSVGKAIKDWIESDKDEKKRQIPRARCDLWITTKYSGGAAGPYEELKTSLQKLQLDYVDLYLIHHPMFVEGRVAQAWEEMERVKKDGLARSIGVSNFATSHIKELLKSAKVLPAVNQIRLHPYIYAENLETIETCAKHSIVVEAYGSLFPITQLPSGPVTAALEKPIKRLHATAAQILFLWVRAKHGVIVTTTGKKERLEEYLGIRKLGELKAEEVEAIDKAGQTSDAWIYHAVESKYQRFVHPVSTSRAFRRVLVFVLAITLLLVTAFWAYLAGGFSEMIHAYGVPLGIAYGLIALAVLRLIRLASSNQAEVLPFP</sequence>
<protein>
    <submittedName>
        <fullName evidence="6">Related to oxidoreductase, aldo/keto reductase family</fullName>
    </submittedName>
</protein>
<dbReference type="Proteomes" id="UP000007148">
    <property type="component" value="Unassembled WGS sequence"/>
</dbReference>
<dbReference type="FunFam" id="3.20.20.100:FF:000002">
    <property type="entry name" value="2,5-diketo-D-gluconic acid reductase A"/>
    <property type="match status" value="1"/>
</dbReference>
<keyword evidence="4" id="KW-1133">Transmembrane helix</keyword>